<feature type="region of interest" description="Disordered" evidence="1">
    <location>
        <begin position="24"/>
        <end position="43"/>
    </location>
</feature>
<evidence type="ECO:0000256" key="1">
    <source>
        <dbReference type="SAM" id="MobiDB-lite"/>
    </source>
</evidence>
<dbReference type="GO" id="GO:0047617">
    <property type="term" value="F:fatty acyl-CoA hydrolase activity"/>
    <property type="evidence" value="ECO:0007669"/>
    <property type="project" value="TreeGrafter"/>
</dbReference>
<evidence type="ECO:0000313" key="3">
    <source>
        <dbReference type="Proteomes" id="UP001303373"/>
    </source>
</evidence>
<organism evidence="2 3">
    <name type="scientific">Acrodontium crateriforme</name>
    <dbReference type="NCBI Taxonomy" id="150365"/>
    <lineage>
        <taxon>Eukaryota</taxon>
        <taxon>Fungi</taxon>
        <taxon>Dikarya</taxon>
        <taxon>Ascomycota</taxon>
        <taxon>Pezizomycotina</taxon>
        <taxon>Dothideomycetes</taxon>
        <taxon>Dothideomycetidae</taxon>
        <taxon>Mycosphaerellales</taxon>
        <taxon>Teratosphaeriaceae</taxon>
        <taxon>Acrodontium</taxon>
    </lineage>
</organism>
<dbReference type="SUPFAM" id="SSF54637">
    <property type="entry name" value="Thioesterase/thiol ester dehydrase-isomerase"/>
    <property type="match status" value="1"/>
</dbReference>
<dbReference type="AlphaFoldDB" id="A0AAQ3RCL6"/>
<accession>A0AAQ3RCL6</accession>
<dbReference type="EMBL" id="CP138591">
    <property type="protein sequence ID" value="WPH04290.1"/>
    <property type="molecule type" value="Genomic_DNA"/>
</dbReference>
<dbReference type="PANTHER" id="PTHR31793:SF39">
    <property type="entry name" value="THIOESTERASE_THIOL ESTER DEHYDRASE-ISOMERASE"/>
    <property type="match status" value="1"/>
</dbReference>
<sequence length="287" mass="32741">MRISRTPALISVISRPGAILPTAQPPLRKWSSHETSPTPATASLSPRWLADVKKRIGHCITFGLTPTQTTQAGKILNEIASDWRELIAGSEGYLTSRERRSIYRQQVVWGEMDSMGHVNNVVYNRYAESGRVQWTQKYGNFIDPANRAVWSNLMTPSGMGLILRAITTEFKFPMTWPDHISIYHKLRKEPVRGDDAFILDVVILSELHQRPAARCIEDIVVYDYQKAKKTPMKPFMVDVFRETWRLQEEAKRVNNERVNGLLRRVRELETSSWDREGAAEDMGSAGS</sequence>
<dbReference type="Gene3D" id="3.10.129.10">
    <property type="entry name" value="Hotdog Thioesterase"/>
    <property type="match status" value="1"/>
</dbReference>
<dbReference type="Pfam" id="PF13279">
    <property type="entry name" value="4HBT_2"/>
    <property type="match status" value="1"/>
</dbReference>
<proteinExistence type="predicted"/>
<name>A0AAQ3RCL6_9PEZI</name>
<dbReference type="InterPro" id="IPR029069">
    <property type="entry name" value="HotDog_dom_sf"/>
</dbReference>
<dbReference type="Proteomes" id="UP001303373">
    <property type="component" value="Chromosome 12"/>
</dbReference>
<keyword evidence="3" id="KW-1185">Reference proteome</keyword>
<dbReference type="PANTHER" id="PTHR31793">
    <property type="entry name" value="4-HYDROXYBENZOYL-COA THIOESTERASE FAMILY MEMBER"/>
    <property type="match status" value="1"/>
</dbReference>
<reference evidence="2 3" key="1">
    <citation type="submission" date="2023-11" db="EMBL/GenBank/DDBJ databases">
        <title>An acidophilic fungus is an integral part of prey digestion in a carnivorous sundew plant.</title>
        <authorList>
            <person name="Tsai I.J."/>
        </authorList>
    </citation>
    <scope>NUCLEOTIDE SEQUENCE [LARGE SCALE GENOMIC DNA]</scope>
    <source>
        <strain evidence="2">169a</strain>
    </source>
</reference>
<evidence type="ECO:0000313" key="2">
    <source>
        <dbReference type="EMBL" id="WPH04290.1"/>
    </source>
</evidence>
<dbReference type="CDD" id="cd00586">
    <property type="entry name" value="4HBT"/>
    <property type="match status" value="1"/>
</dbReference>
<feature type="compositionally biased region" description="Polar residues" evidence="1">
    <location>
        <begin position="33"/>
        <end position="43"/>
    </location>
</feature>
<gene>
    <name evidence="2" type="ORF">R9X50_00717900</name>
</gene>
<dbReference type="InterPro" id="IPR050563">
    <property type="entry name" value="4-hydroxybenzoyl-CoA_TE"/>
</dbReference>
<protein>
    <submittedName>
        <fullName evidence="2">HotDog domain superfamily protein</fullName>
    </submittedName>
</protein>